<dbReference type="InterPro" id="IPR036188">
    <property type="entry name" value="FAD/NAD-bd_sf"/>
</dbReference>
<dbReference type="AlphaFoldDB" id="A0A4Y9ZQK2"/>
<dbReference type="SUPFAM" id="SSF51905">
    <property type="entry name" value="FAD/NAD(P)-binding domain"/>
    <property type="match status" value="1"/>
</dbReference>
<organism evidence="3 4">
    <name type="scientific">Hericium alpestre</name>
    <dbReference type="NCBI Taxonomy" id="135208"/>
    <lineage>
        <taxon>Eukaryota</taxon>
        <taxon>Fungi</taxon>
        <taxon>Dikarya</taxon>
        <taxon>Basidiomycota</taxon>
        <taxon>Agaricomycotina</taxon>
        <taxon>Agaricomycetes</taxon>
        <taxon>Russulales</taxon>
        <taxon>Hericiaceae</taxon>
        <taxon>Hericium</taxon>
    </lineage>
</organism>
<gene>
    <name evidence="3" type="ORF">EWM64_g7146</name>
</gene>
<sequence length="493" mass="53066">MPTLSVPLNQRGKQQRVFERPTTRGPAPLPVSNPTRSFWIDSAPDANPLAKEGSTGALTEDADICIIGSGITGVSTAYHLAKAVETDPSLGPLKVVIVEARDFCSGATGRNGGHLAPNPFFDFDDSTASFGLDEAKKGIAIEHYTVDEILKIVLAEGLEDAVDLVLGGRTNIFLTEQERQSALAAFNAAKDAGLDPSDVEWFSQEEVEKRYGASYPAVRHNGGNLWPLKLVTQFFNLAKKTPGFSLHLHTNTPVTAISSLESGASRRWSVNTPRGSVSCSYVLHASNGYASHLLPHLTGPEGIVPVRGQIIAVRADADADAITTSGWTGNDHLEYWFPRPLKADEQEKNPLVILGGGREVAQRPFEFDQADDSELNEDVGRVLRDFLPGVFPGKFEVGKEPEMEWTGIMGFTKIGDPFVGPVLNPDNPADNSYQGQFISAGYSGHGMPRAFACAEAVAGMIIAELGHKAWAPPAWLPVHYLTTNRTQGGVARA</sequence>
<dbReference type="OrthoDB" id="429143at2759"/>
<dbReference type="InterPro" id="IPR006076">
    <property type="entry name" value="FAD-dep_OxRdtase"/>
</dbReference>
<dbReference type="Gene3D" id="3.50.50.60">
    <property type="entry name" value="FAD/NAD(P)-binding domain"/>
    <property type="match status" value="1"/>
</dbReference>
<evidence type="ECO:0000256" key="1">
    <source>
        <dbReference type="SAM" id="MobiDB-lite"/>
    </source>
</evidence>
<feature type="domain" description="FAD dependent oxidoreductase" evidence="2">
    <location>
        <begin position="63"/>
        <end position="458"/>
    </location>
</feature>
<dbReference type="Gene3D" id="3.30.9.10">
    <property type="entry name" value="D-Amino Acid Oxidase, subunit A, domain 2"/>
    <property type="match status" value="1"/>
</dbReference>
<evidence type="ECO:0000313" key="3">
    <source>
        <dbReference type="EMBL" id="TFY76865.1"/>
    </source>
</evidence>
<protein>
    <recommendedName>
        <fullName evidence="2">FAD dependent oxidoreductase domain-containing protein</fullName>
    </recommendedName>
</protein>
<proteinExistence type="predicted"/>
<dbReference type="Proteomes" id="UP000298061">
    <property type="component" value="Unassembled WGS sequence"/>
</dbReference>
<feature type="compositionally biased region" description="Polar residues" evidence="1">
    <location>
        <begin position="1"/>
        <end position="12"/>
    </location>
</feature>
<accession>A0A4Y9ZQK2</accession>
<comment type="caution">
    <text evidence="3">The sequence shown here is derived from an EMBL/GenBank/DDBJ whole genome shotgun (WGS) entry which is preliminary data.</text>
</comment>
<reference evidence="3 4" key="1">
    <citation type="submission" date="2019-02" db="EMBL/GenBank/DDBJ databases">
        <title>Genome sequencing of the rare red list fungi Hericium alpestre (H. flagellum).</title>
        <authorList>
            <person name="Buettner E."/>
            <person name="Kellner H."/>
        </authorList>
    </citation>
    <scope>NUCLEOTIDE SEQUENCE [LARGE SCALE GENOMIC DNA]</scope>
    <source>
        <strain evidence="3 4">DSM 108284</strain>
    </source>
</reference>
<dbReference type="Pfam" id="PF01266">
    <property type="entry name" value="DAO"/>
    <property type="match status" value="1"/>
</dbReference>
<evidence type="ECO:0000313" key="4">
    <source>
        <dbReference type="Proteomes" id="UP000298061"/>
    </source>
</evidence>
<dbReference type="EMBL" id="SFCI01001066">
    <property type="protein sequence ID" value="TFY76865.1"/>
    <property type="molecule type" value="Genomic_DNA"/>
</dbReference>
<dbReference type="PANTHER" id="PTHR13847">
    <property type="entry name" value="SARCOSINE DEHYDROGENASE-RELATED"/>
    <property type="match status" value="1"/>
</dbReference>
<keyword evidence="4" id="KW-1185">Reference proteome</keyword>
<dbReference type="PANTHER" id="PTHR13847:SF260">
    <property type="entry name" value="FAD DEPENDENT OXIDOREDUCTASE DOMAIN-CONTAINING PROTEIN"/>
    <property type="match status" value="1"/>
</dbReference>
<name>A0A4Y9ZQK2_9AGAM</name>
<dbReference type="GO" id="GO:0005737">
    <property type="term" value="C:cytoplasm"/>
    <property type="evidence" value="ECO:0007669"/>
    <property type="project" value="TreeGrafter"/>
</dbReference>
<evidence type="ECO:0000259" key="2">
    <source>
        <dbReference type="Pfam" id="PF01266"/>
    </source>
</evidence>
<dbReference type="STRING" id="135208.A0A4Y9ZQK2"/>
<feature type="region of interest" description="Disordered" evidence="1">
    <location>
        <begin position="1"/>
        <end position="34"/>
    </location>
</feature>